<dbReference type="Pfam" id="PF08240">
    <property type="entry name" value="ADH_N"/>
    <property type="match status" value="1"/>
</dbReference>
<sequence>MRALAIDRTGDADELHVARVPRPLRISDEVLVRVVAAGVNPIDVKTRAGKGVARAITAWPFVGGGDFSGVVEEVAYAQHPLPPGTAVFGMGRVPRVGGSFAEFISVASTALTPKPETLTHVEAAAVPIAAMTAWGMVVTQARVEPGMRVLVHAGAGGVGHFAVQFASHFGAHVIATGSARNADFLRELGADETVDYASQRFEDVAGSVDVVIDLIGNVKDDTGTRSLDVLASGGLLVNAPTGSWPTMHEDAAARGMRATGFNVAADALVLAGIGALIDAGAIRVHVDAVYDLDAGAEAQRIVEGGHVRGKVVIRVADEHDSNEREDDDDE</sequence>
<evidence type="ECO:0000256" key="1">
    <source>
        <dbReference type="ARBA" id="ARBA00023002"/>
    </source>
</evidence>
<dbReference type="InterPro" id="IPR013154">
    <property type="entry name" value="ADH-like_N"/>
</dbReference>
<name>A0A4S4FW65_9MICO</name>
<dbReference type="PROSITE" id="PS01162">
    <property type="entry name" value="QOR_ZETA_CRYSTAL"/>
    <property type="match status" value="1"/>
</dbReference>
<dbReference type="AlphaFoldDB" id="A0A4S4FW65"/>
<dbReference type="GO" id="GO:0008270">
    <property type="term" value="F:zinc ion binding"/>
    <property type="evidence" value="ECO:0007669"/>
    <property type="project" value="InterPro"/>
</dbReference>
<dbReference type="SUPFAM" id="SSF51735">
    <property type="entry name" value="NAD(P)-binding Rossmann-fold domains"/>
    <property type="match status" value="1"/>
</dbReference>
<dbReference type="CDD" id="cd05289">
    <property type="entry name" value="MDR_like_2"/>
    <property type="match status" value="1"/>
</dbReference>
<dbReference type="InterPro" id="IPR050700">
    <property type="entry name" value="YIM1/Zinc_Alcohol_DH_Fams"/>
</dbReference>
<gene>
    <name evidence="3" type="ORF">E6C70_09590</name>
</gene>
<dbReference type="PANTHER" id="PTHR11695:SF294">
    <property type="entry name" value="RETICULON-4-INTERACTING PROTEIN 1, MITOCHONDRIAL"/>
    <property type="match status" value="1"/>
</dbReference>
<accession>A0A4S4FW65</accession>
<dbReference type="Proteomes" id="UP000307380">
    <property type="component" value="Unassembled WGS sequence"/>
</dbReference>
<dbReference type="InterPro" id="IPR020843">
    <property type="entry name" value="ER"/>
</dbReference>
<keyword evidence="1" id="KW-0560">Oxidoreductase</keyword>
<comment type="caution">
    <text evidence="3">The sequence shown here is derived from an EMBL/GenBank/DDBJ whole genome shotgun (WGS) entry which is preliminary data.</text>
</comment>
<organism evidence="3 4">
    <name type="scientific">Orlajensenia flava</name>
    <dbReference type="NCBI Taxonomy" id="2565934"/>
    <lineage>
        <taxon>Bacteria</taxon>
        <taxon>Bacillati</taxon>
        <taxon>Actinomycetota</taxon>
        <taxon>Actinomycetes</taxon>
        <taxon>Micrococcales</taxon>
        <taxon>Microbacteriaceae</taxon>
        <taxon>Orlajensenia</taxon>
    </lineage>
</organism>
<dbReference type="Pfam" id="PF13602">
    <property type="entry name" value="ADH_zinc_N_2"/>
    <property type="match status" value="1"/>
</dbReference>
<proteinExistence type="predicted"/>
<evidence type="ECO:0000313" key="3">
    <source>
        <dbReference type="EMBL" id="THG34608.1"/>
    </source>
</evidence>
<dbReference type="PANTHER" id="PTHR11695">
    <property type="entry name" value="ALCOHOL DEHYDROGENASE RELATED"/>
    <property type="match status" value="1"/>
</dbReference>
<dbReference type="InterPro" id="IPR011032">
    <property type="entry name" value="GroES-like_sf"/>
</dbReference>
<dbReference type="Gene3D" id="3.40.50.720">
    <property type="entry name" value="NAD(P)-binding Rossmann-like Domain"/>
    <property type="match status" value="1"/>
</dbReference>
<evidence type="ECO:0000313" key="4">
    <source>
        <dbReference type="Proteomes" id="UP000307380"/>
    </source>
</evidence>
<evidence type="ECO:0000259" key="2">
    <source>
        <dbReference type="SMART" id="SM00829"/>
    </source>
</evidence>
<dbReference type="InterPro" id="IPR036291">
    <property type="entry name" value="NAD(P)-bd_dom_sf"/>
</dbReference>
<keyword evidence="4" id="KW-1185">Reference proteome</keyword>
<dbReference type="SUPFAM" id="SSF50129">
    <property type="entry name" value="GroES-like"/>
    <property type="match status" value="1"/>
</dbReference>
<reference evidence="3 4" key="1">
    <citation type="submission" date="2019-04" db="EMBL/GenBank/DDBJ databases">
        <authorList>
            <person name="Jiang L."/>
        </authorList>
    </citation>
    <scope>NUCLEOTIDE SEQUENCE [LARGE SCALE GENOMIC DNA]</scope>
    <source>
        <strain evidence="3 4">YIM 131861</strain>
    </source>
</reference>
<protein>
    <submittedName>
        <fullName evidence="3">NADP-dependent oxidoreductase</fullName>
    </submittedName>
</protein>
<feature type="domain" description="Enoyl reductase (ER)" evidence="2">
    <location>
        <begin position="10"/>
        <end position="313"/>
    </location>
</feature>
<dbReference type="Gene3D" id="3.90.180.10">
    <property type="entry name" value="Medium-chain alcohol dehydrogenases, catalytic domain"/>
    <property type="match status" value="1"/>
</dbReference>
<dbReference type="OrthoDB" id="3175656at2"/>
<dbReference type="InterPro" id="IPR002364">
    <property type="entry name" value="Quin_OxRdtase/zeta-crystal_CS"/>
</dbReference>
<dbReference type="EMBL" id="SSSN01000005">
    <property type="protein sequence ID" value="THG34608.1"/>
    <property type="molecule type" value="Genomic_DNA"/>
</dbReference>
<dbReference type="GO" id="GO:0016491">
    <property type="term" value="F:oxidoreductase activity"/>
    <property type="evidence" value="ECO:0007669"/>
    <property type="project" value="UniProtKB-KW"/>
</dbReference>
<dbReference type="SMART" id="SM00829">
    <property type="entry name" value="PKS_ER"/>
    <property type="match status" value="1"/>
</dbReference>